<name>A0ABT2WWG0_9RHOB</name>
<gene>
    <name evidence="2" type="ORF">OEZ49_20915</name>
</gene>
<dbReference type="RefSeq" id="WP_263390102.1">
    <property type="nucleotide sequence ID" value="NZ_JAOVQN010000031.1"/>
</dbReference>
<sequence>MQKIYDLMIRLTRDEKGATIVEYGVALTIVTAIAVATLTNIGADVAAQFTAADALM</sequence>
<proteinExistence type="predicted"/>
<evidence type="ECO:0000313" key="2">
    <source>
        <dbReference type="EMBL" id="MCU9840227.1"/>
    </source>
</evidence>
<keyword evidence="3" id="KW-1185">Reference proteome</keyword>
<evidence type="ECO:0000313" key="3">
    <source>
        <dbReference type="Proteomes" id="UP001321014"/>
    </source>
</evidence>
<keyword evidence="1" id="KW-0472">Membrane</keyword>
<dbReference type="EMBL" id="JAOVQN010000031">
    <property type="protein sequence ID" value="MCU9840227.1"/>
    <property type="molecule type" value="Genomic_DNA"/>
</dbReference>
<evidence type="ECO:0008006" key="4">
    <source>
        <dbReference type="Google" id="ProtNLM"/>
    </source>
</evidence>
<reference evidence="2 3" key="1">
    <citation type="submission" date="2022-10" db="EMBL/GenBank/DDBJ databases">
        <title>Ruegeria sp. nov., isolated from ocean surface water.</title>
        <authorList>
            <person name="He W."/>
            <person name="Wang L."/>
            <person name="Zhang D.-F."/>
        </authorList>
    </citation>
    <scope>NUCLEOTIDE SEQUENCE [LARGE SCALE GENOMIC DNA]</scope>
    <source>
        <strain evidence="2 3">WL0004</strain>
    </source>
</reference>
<keyword evidence="1" id="KW-0812">Transmembrane</keyword>
<comment type="caution">
    <text evidence="2">The sequence shown here is derived from an EMBL/GenBank/DDBJ whole genome shotgun (WGS) entry which is preliminary data.</text>
</comment>
<evidence type="ECO:0000256" key="1">
    <source>
        <dbReference type="SAM" id="Phobius"/>
    </source>
</evidence>
<feature type="transmembrane region" description="Helical" evidence="1">
    <location>
        <begin position="20"/>
        <end position="41"/>
    </location>
</feature>
<accession>A0ABT2WWG0</accession>
<keyword evidence="1" id="KW-1133">Transmembrane helix</keyword>
<dbReference type="Proteomes" id="UP001321014">
    <property type="component" value="Unassembled WGS sequence"/>
</dbReference>
<protein>
    <recommendedName>
        <fullName evidence="4">Flp family type IVb pilin</fullName>
    </recommendedName>
</protein>
<organism evidence="2 3">
    <name type="scientific">Ruegeria marisflavi</name>
    <dbReference type="NCBI Taxonomy" id="2984152"/>
    <lineage>
        <taxon>Bacteria</taxon>
        <taxon>Pseudomonadati</taxon>
        <taxon>Pseudomonadota</taxon>
        <taxon>Alphaproteobacteria</taxon>
        <taxon>Rhodobacterales</taxon>
        <taxon>Roseobacteraceae</taxon>
        <taxon>Ruegeria</taxon>
    </lineage>
</organism>